<accession>A0A8J5HEW4</accession>
<organism evidence="1 2">
    <name type="scientific">Zingiber officinale</name>
    <name type="common">Ginger</name>
    <name type="synonym">Amomum zingiber</name>
    <dbReference type="NCBI Taxonomy" id="94328"/>
    <lineage>
        <taxon>Eukaryota</taxon>
        <taxon>Viridiplantae</taxon>
        <taxon>Streptophyta</taxon>
        <taxon>Embryophyta</taxon>
        <taxon>Tracheophyta</taxon>
        <taxon>Spermatophyta</taxon>
        <taxon>Magnoliopsida</taxon>
        <taxon>Liliopsida</taxon>
        <taxon>Zingiberales</taxon>
        <taxon>Zingiberaceae</taxon>
        <taxon>Zingiber</taxon>
    </lineage>
</organism>
<protein>
    <submittedName>
        <fullName evidence="1">Uncharacterized protein</fullName>
    </submittedName>
</protein>
<gene>
    <name evidence="1" type="ORF">ZIOFF_019931</name>
</gene>
<dbReference type="Proteomes" id="UP000734854">
    <property type="component" value="Unassembled WGS sequence"/>
</dbReference>
<dbReference type="AlphaFoldDB" id="A0A8J5HEW4"/>
<name>A0A8J5HEW4_ZINOF</name>
<dbReference type="EMBL" id="JACMSC010000005">
    <property type="protein sequence ID" value="KAG6522776.1"/>
    <property type="molecule type" value="Genomic_DNA"/>
</dbReference>
<keyword evidence="2" id="KW-1185">Reference proteome</keyword>
<evidence type="ECO:0000313" key="2">
    <source>
        <dbReference type="Proteomes" id="UP000734854"/>
    </source>
</evidence>
<reference evidence="1 2" key="1">
    <citation type="submission" date="2020-08" db="EMBL/GenBank/DDBJ databases">
        <title>Plant Genome Project.</title>
        <authorList>
            <person name="Zhang R.-G."/>
        </authorList>
    </citation>
    <scope>NUCLEOTIDE SEQUENCE [LARGE SCALE GENOMIC DNA]</scope>
    <source>
        <tissue evidence="1">Rhizome</tissue>
    </source>
</reference>
<proteinExistence type="predicted"/>
<evidence type="ECO:0000313" key="1">
    <source>
        <dbReference type="EMBL" id="KAG6522776.1"/>
    </source>
</evidence>
<sequence>MGFAGGSSGAQLPCRARPGVAEGDGEWIDLGGSPMLALKKRNHIRRLRRSTGNQSKGREFDATTSFLELQDLGVEYLEEIMRLSELT</sequence>
<comment type="caution">
    <text evidence="1">The sequence shown here is derived from an EMBL/GenBank/DDBJ whole genome shotgun (WGS) entry which is preliminary data.</text>
</comment>